<reference evidence="2" key="2">
    <citation type="submission" date="2021-04" db="EMBL/GenBank/DDBJ databases">
        <authorList>
            <person name="Gilroy R."/>
        </authorList>
    </citation>
    <scope>NUCLEOTIDE SEQUENCE</scope>
    <source>
        <strain evidence="2">CHK160-9182</strain>
    </source>
</reference>
<name>A0A9D1Q7R2_9GAMM</name>
<protein>
    <submittedName>
        <fullName evidence="2">ATP-dependent zinc protease</fullName>
    </submittedName>
</protein>
<dbReference type="SUPFAM" id="SSF50630">
    <property type="entry name" value="Acid proteases"/>
    <property type="match status" value="1"/>
</dbReference>
<evidence type="ECO:0000259" key="1">
    <source>
        <dbReference type="Pfam" id="PF05618"/>
    </source>
</evidence>
<feature type="domain" description="Retropepsin-like aspartic endopeptidase" evidence="1">
    <location>
        <begin position="19"/>
        <end position="160"/>
    </location>
</feature>
<dbReference type="PANTHER" id="PTHR38037:SF2">
    <property type="entry name" value="ATP-DEPENDENT ZINC PROTEASE DOMAIN-CONTAINING PROTEIN-RELATED"/>
    <property type="match status" value="1"/>
</dbReference>
<dbReference type="GO" id="GO:0008233">
    <property type="term" value="F:peptidase activity"/>
    <property type="evidence" value="ECO:0007669"/>
    <property type="project" value="UniProtKB-KW"/>
</dbReference>
<reference evidence="2" key="1">
    <citation type="journal article" date="2021" name="PeerJ">
        <title>Extensive microbial diversity within the chicken gut microbiome revealed by metagenomics and culture.</title>
        <authorList>
            <person name="Gilroy R."/>
            <person name="Ravi A."/>
            <person name="Getino M."/>
            <person name="Pursley I."/>
            <person name="Horton D.L."/>
            <person name="Alikhan N.F."/>
            <person name="Baker D."/>
            <person name="Gharbi K."/>
            <person name="Hall N."/>
            <person name="Watson M."/>
            <person name="Adriaenssens E.M."/>
            <person name="Foster-Nyarko E."/>
            <person name="Jarju S."/>
            <person name="Secka A."/>
            <person name="Antonio M."/>
            <person name="Oren A."/>
            <person name="Chaudhuri R.R."/>
            <person name="La Ragione R."/>
            <person name="Hildebrand F."/>
            <person name="Pallen M.J."/>
        </authorList>
    </citation>
    <scope>NUCLEOTIDE SEQUENCE</scope>
    <source>
        <strain evidence="2">CHK160-9182</strain>
    </source>
</reference>
<organism evidence="2 3">
    <name type="scientific">Candidatus Ignatzschineria merdigallinarum</name>
    <dbReference type="NCBI Taxonomy" id="2838621"/>
    <lineage>
        <taxon>Bacteria</taxon>
        <taxon>Pseudomonadati</taxon>
        <taxon>Pseudomonadota</taxon>
        <taxon>Gammaproteobacteria</taxon>
        <taxon>Cardiobacteriales</taxon>
        <taxon>Ignatzschineriaceae</taxon>
        <taxon>Ignatzschineria</taxon>
    </lineage>
</organism>
<dbReference type="Proteomes" id="UP000823934">
    <property type="component" value="Unassembled WGS sequence"/>
</dbReference>
<dbReference type="PANTHER" id="PTHR38037">
    <property type="entry name" value="ZN_PROTEASE DOMAIN-CONTAINING PROTEIN"/>
    <property type="match status" value="1"/>
</dbReference>
<dbReference type="EMBL" id="DXHP01000210">
    <property type="protein sequence ID" value="HIW07589.1"/>
    <property type="molecule type" value="Genomic_DNA"/>
</dbReference>
<dbReference type="Pfam" id="PF05618">
    <property type="entry name" value="Zn_protease"/>
    <property type="match status" value="1"/>
</dbReference>
<dbReference type="GO" id="GO:0006508">
    <property type="term" value="P:proteolysis"/>
    <property type="evidence" value="ECO:0007669"/>
    <property type="project" value="UniProtKB-KW"/>
</dbReference>
<dbReference type="AlphaFoldDB" id="A0A9D1Q7R2"/>
<gene>
    <name evidence="2" type="ORF">H9889_09745</name>
</gene>
<evidence type="ECO:0000313" key="2">
    <source>
        <dbReference type="EMBL" id="HIW07589.1"/>
    </source>
</evidence>
<keyword evidence="2" id="KW-0378">Hydrolase</keyword>
<keyword evidence="2" id="KW-0645">Protease</keyword>
<sequence length="163" mass="18312">MAGMSFAAKKESLKMDQPIYGRYEVITIAELDRVPIKAKLDTGAYTASLNAVDIEYFEKEGDDWVRFTPVVDDEALAEREMPLLKISRIKQRAEEGDDSDDIASSKRPVVEMTLCIGQQKEVIEVNLTNRGHFTYPLLLGAKALRQLKALVDAGRKYTIEPDC</sequence>
<dbReference type="InterPro" id="IPR008503">
    <property type="entry name" value="Asp_endopeptidase"/>
</dbReference>
<comment type="caution">
    <text evidence="2">The sequence shown here is derived from an EMBL/GenBank/DDBJ whole genome shotgun (WGS) entry which is preliminary data.</text>
</comment>
<evidence type="ECO:0000313" key="3">
    <source>
        <dbReference type="Proteomes" id="UP000823934"/>
    </source>
</evidence>
<dbReference type="Gene3D" id="2.40.70.10">
    <property type="entry name" value="Acid Proteases"/>
    <property type="match status" value="1"/>
</dbReference>
<proteinExistence type="predicted"/>
<accession>A0A9D1Q7R2</accession>
<dbReference type="InterPro" id="IPR021109">
    <property type="entry name" value="Peptidase_aspartic_dom_sf"/>
</dbReference>